<keyword evidence="4" id="KW-1185">Reference proteome</keyword>
<reference evidence="4" key="1">
    <citation type="journal article" date="2019" name="Int. J. Syst. Evol. Microbiol.">
        <title>The Global Catalogue of Microorganisms (GCM) 10K type strain sequencing project: providing services to taxonomists for standard genome sequencing and annotation.</title>
        <authorList>
            <consortium name="The Broad Institute Genomics Platform"/>
            <consortium name="The Broad Institute Genome Sequencing Center for Infectious Disease"/>
            <person name="Wu L."/>
            <person name="Ma J."/>
        </authorList>
    </citation>
    <scope>NUCLEOTIDE SEQUENCE [LARGE SCALE GENOMIC DNA]</scope>
    <source>
        <strain evidence="4">CCUG 61696</strain>
    </source>
</reference>
<dbReference type="InterPro" id="IPR044920">
    <property type="entry name" value="MnmG_C_subdom_sf"/>
</dbReference>
<evidence type="ECO:0000313" key="3">
    <source>
        <dbReference type="EMBL" id="MFD1333207.1"/>
    </source>
</evidence>
<sequence>ALAAAEAFARSVALTPNEAAAHGVAVNRDGRRRSAFELLSLPDVDVTRLAGIWPELSRFGAATLAQLEIEASYAVYLGRQDADIQRYRAEETAGIPADMDYAALPGLSAELKAKLEAARPRTLGQAGRIEGMTPAALTLVAARARKTAGQAA</sequence>
<dbReference type="InterPro" id="IPR049312">
    <property type="entry name" value="GIDA_C_N"/>
</dbReference>
<dbReference type="SMART" id="SM01228">
    <property type="entry name" value="GIDA_assoc_3"/>
    <property type="match status" value="1"/>
</dbReference>
<evidence type="ECO:0000259" key="2">
    <source>
        <dbReference type="SMART" id="SM01228"/>
    </source>
</evidence>
<proteinExistence type="predicted"/>
<organism evidence="3 4">
    <name type="scientific">Methylopila musalis</name>
    <dbReference type="NCBI Taxonomy" id="1134781"/>
    <lineage>
        <taxon>Bacteria</taxon>
        <taxon>Pseudomonadati</taxon>
        <taxon>Pseudomonadota</taxon>
        <taxon>Alphaproteobacteria</taxon>
        <taxon>Hyphomicrobiales</taxon>
        <taxon>Methylopilaceae</taxon>
        <taxon>Methylopila</taxon>
    </lineage>
</organism>
<evidence type="ECO:0000256" key="1">
    <source>
        <dbReference type="ARBA" id="ARBA00025948"/>
    </source>
</evidence>
<feature type="domain" description="tRNA uridine 5-carboxymethylaminomethyl modification enzyme C-terminal subdomain" evidence="2">
    <location>
        <begin position="71"/>
        <end position="142"/>
    </location>
</feature>
<dbReference type="Proteomes" id="UP001597171">
    <property type="component" value="Unassembled WGS sequence"/>
</dbReference>
<accession>A0ABW3ZA59</accession>
<dbReference type="Gene3D" id="1.10.150.570">
    <property type="entry name" value="GidA associated domain, C-terminal subdomain"/>
    <property type="match status" value="1"/>
</dbReference>
<dbReference type="InterPro" id="IPR002218">
    <property type="entry name" value="MnmG-rel"/>
</dbReference>
<dbReference type="Pfam" id="PF13932">
    <property type="entry name" value="SAM_GIDA_C"/>
    <property type="match status" value="1"/>
</dbReference>
<comment type="caution">
    <text evidence="3">The sequence shown here is derived from an EMBL/GenBank/DDBJ whole genome shotgun (WGS) entry which is preliminary data.</text>
</comment>
<comment type="subunit">
    <text evidence="1">Homodimer. Heterotetramer of two MnmE and two MnmG subunits.</text>
</comment>
<evidence type="ECO:0000313" key="4">
    <source>
        <dbReference type="Proteomes" id="UP001597171"/>
    </source>
</evidence>
<name>A0ABW3ZA59_9HYPH</name>
<gene>
    <name evidence="3" type="ORF">ACFQ4O_14505</name>
</gene>
<dbReference type="InterPro" id="IPR047001">
    <property type="entry name" value="MnmG_C_subdom"/>
</dbReference>
<dbReference type="EMBL" id="JBHTMX010000185">
    <property type="protein sequence ID" value="MFD1333207.1"/>
    <property type="molecule type" value="Genomic_DNA"/>
</dbReference>
<dbReference type="PANTHER" id="PTHR11806">
    <property type="entry name" value="GLUCOSE INHIBITED DIVISION PROTEIN A"/>
    <property type="match status" value="1"/>
</dbReference>
<protein>
    <submittedName>
        <fullName evidence="3">tRNA uridine-5-carboxymethylaminomethyl(34) synthesis enzyme MnmG</fullName>
    </submittedName>
</protein>
<feature type="non-terminal residue" evidence="3">
    <location>
        <position position="1"/>
    </location>
</feature>
<dbReference type="Pfam" id="PF21680">
    <property type="entry name" value="GIDA_C_1st"/>
    <property type="match status" value="1"/>
</dbReference>
<dbReference type="PANTHER" id="PTHR11806:SF0">
    <property type="entry name" value="PROTEIN MTO1 HOMOLOG, MITOCHONDRIAL"/>
    <property type="match status" value="1"/>
</dbReference>
<dbReference type="InterPro" id="IPR026904">
    <property type="entry name" value="MnmG_C"/>
</dbReference>